<evidence type="ECO:0000313" key="2">
    <source>
        <dbReference type="EMBL" id="KAF2398561.1"/>
    </source>
</evidence>
<dbReference type="Proteomes" id="UP000799640">
    <property type="component" value="Unassembled WGS sequence"/>
</dbReference>
<evidence type="ECO:0000313" key="3">
    <source>
        <dbReference type="Proteomes" id="UP000799640"/>
    </source>
</evidence>
<feature type="compositionally biased region" description="Basic and acidic residues" evidence="1">
    <location>
        <begin position="154"/>
        <end position="169"/>
    </location>
</feature>
<feature type="compositionally biased region" description="Low complexity" evidence="1">
    <location>
        <begin position="9"/>
        <end position="19"/>
    </location>
</feature>
<protein>
    <submittedName>
        <fullName evidence="2">Uncharacterized protein</fullName>
    </submittedName>
</protein>
<reference evidence="2" key="1">
    <citation type="journal article" date="2020" name="Stud. Mycol.">
        <title>101 Dothideomycetes genomes: a test case for predicting lifestyles and emergence of pathogens.</title>
        <authorList>
            <person name="Haridas S."/>
            <person name="Albert R."/>
            <person name="Binder M."/>
            <person name="Bloem J."/>
            <person name="Labutti K."/>
            <person name="Salamov A."/>
            <person name="Andreopoulos B."/>
            <person name="Baker S."/>
            <person name="Barry K."/>
            <person name="Bills G."/>
            <person name="Bluhm B."/>
            <person name="Cannon C."/>
            <person name="Castanera R."/>
            <person name="Culley D."/>
            <person name="Daum C."/>
            <person name="Ezra D."/>
            <person name="Gonzalez J."/>
            <person name="Henrissat B."/>
            <person name="Kuo A."/>
            <person name="Liang C."/>
            <person name="Lipzen A."/>
            <person name="Lutzoni F."/>
            <person name="Magnuson J."/>
            <person name="Mondo S."/>
            <person name="Nolan M."/>
            <person name="Ohm R."/>
            <person name="Pangilinan J."/>
            <person name="Park H.-J."/>
            <person name="Ramirez L."/>
            <person name="Alfaro M."/>
            <person name="Sun H."/>
            <person name="Tritt A."/>
            <person name="Yoshinaga Y."/>
            <person name="Zwiers L.-H."/>
            <person name="Turgeon B."/>
            <person name="Goodwin S."/>
            <person name="Spatafora J."/>
            <person name="Crous P."/>
            <person name="Grigoriev I."/>
        </authorList>
    </citation>
    <scope>NUCLEOTIDE SEQUENCE</scope>
    <source>
        <strain evidence="2">CBS 262.69</strain>
    </source>
</reference>
<dbReference type="AlphaFoldDB" id="A0A6G1HRM7"/>
<proteinExistence type="predicted"/>
<feature type="region of interest" description="Disordered" evidence="1">
    <location>
        <begin position="218"/>
        <end position="245"/>
    </location>
</feature>
<feature type="region of interest" description="Disordered" evidence="1">
    <location>
        <begin position="1"/>
        <end position="21"/>
    </location>
</feature>
<name>A0A6G1HRM7_9PEZI</name>
<feature type="region of interest" description="Disordered" evidence="1">
    <location>
        <begin position="144"/>
        <end position="169"/>
    </location>
</feature>
<evidence type="ECO:0000256" key="1">
    <source>
        <dbReference type="SAM" id="MobiDB-lite"/>
    </source>
</evidence>
<sequence>MSRSGRAKSTSVSHHVTSSFHNQSTMIHLERRAVRSLVHAAHRATLSLLANIQTTVLVVSHALSRVLDLRVPDASHKRHGAVHITPIALLSDIGRERTLPTVLDRQVLRRVGQNRILVEARRRIVTTTTTLEMSGRPRSIVEYLPPSTQRRSCKSPDHTGKPGDTHPCRETQTSRQYLKYRSQRVVHWSPVSVMLSSHDESGGQVLGNVVGMTAEGTYTARGDTTPSEPYGPQEPYDSNAPTCTT</sequence>
<keyword evidence="3" id="KW-1185">Reference proteome</keyword>
<gene>
    <name evidence="2" type="ORF">EJ06DRAFT_83831</name>
</gene>
<accession>A0A6G1HRM7</accession>
<organism evidence="2 3">
    <name type="scientific">Trichodelitschia bisporula</name>
    <dbReference type="NCBI Taxonomy" id="703511"/>
    <lineage>
        <taxon>Eukaryota</taxon>
        <taxon>Fungi</taxon>
        <taxon>Dikarya</taxon>
        <taxon>Ascomycota</taxon>
        <taxon>Pezizomycotina</taxon>
        <taxon>Dothideomycetes</taxon>
        <taxon>Dothideomycetes incertae sedis</taxon>
        <taxon>Phaeotrichales</taxon>
        <taxon>Phaeotrichaceae</taxon>
        <taxon>Trichodelitschia</taxon>
    </lineage>
</organism>
<dbReference type="EMBL" id="ML996699">
    <property type="protein sequence ID" value="KAF2398561.1"/>
    <property type="molecule type" value="Genomic_DNA"/>
</dbReference>